<organism evidence="14 15">
    <name type="scientific">Dictyostelium purpureum</name>
    <name type="common">Slime mold</name>
    <dbReference type="NCBI Taxonomy" id="5786"/>
    <lineage>
        <taxon>Eukaryota</taxon>
        <taxon>Amoebozoa</taxon>
        <taxon>Evosea</taxon>
        <taxon>Eumycetozoa</taxon>
        <taxon>Dictyostelia</taxon>
        <taxon>Dictyosteliales</taxon>
        <taxon>Dictyosteliaceae</taxon>
        <taxon>Dictyostelium</taxon>
    </lineage>
</organism>
<dbReference type="GO" id="GO:0030261">
    <property type="term" value="P:chromosome condensation"/>
    <property type="evidence" value="ECO:0007669"/>
    <property type="project" value="EnsemblProtists"/>
</dbReference>
<dbReference type="InterPro" id="IPR023753">
    <property type="entry name" value="FAD/NAD-binding_dom"/>
</dbReference>
<keyword evidence="10" id="KW-0496">Mitochondrion</keyword>
<evidence type="ECO:0000256" key="1">
    <source>
        <dbReference type="ARBA" id="ARBA00001974"/>
    </source>
</evidence>
<dbReference type="GO" id="GO:0033615">
    <property type="term" value="P:mitochondrial proton-transporting ATP synthase complex assembly"/>
    <property type="evidence" value="ECO:0007669"/>
    <property type="project" value="EnsemblProtists"/>
</dbReference>
<evidence type="ECO:0000256" key="5">
    <source>
        <dbReference type="ARBA" id="ARBA00022703"/>
    </source>
</evidence>
<comment type="similarity">
    <text evidence="3">Belongs to the FAD-dependent oxidoreductase family.</text>
</comment>
<evidence type="ECO:0000256" key="4">
    <source>
        <dbReference type="ARBA" id="ARBA00022630"/>
    </source>
</evidence>
<dbReference type="KEGG" id="dpp:DICPUDRAFT_157558"/>
<keyword evidence="9" id="KW-0520">NAD</keyword>
<accession>F0ZZF4</accession>
<evidence type="ECO:0000256" key="8">
    <source>
        <dbReference type="ARBA" id="ARBA00023002"/>
    </source>
</evidence>
<evidence type="ECO:0000256" key="3">
    <source>
        <dbReference type="ARBA" id="ARBA00006442"/>
    </source>
</evidence>
<sequence length="529" mass="59448">MFRNIIKLNRGLSRYYSTAGRRSSNGNKGFSFNSNSVKVGGAIALSALTITGLSTVLLEQEKKEEQVEVNATEEPKKSEKEYKKAMDTDYDIESFKYVIIGGGTAAYYAVDKILENDKEATILIISKERDVPYQRPPLTKNLWQTKDDNVVNTLSFSDWSGKQQNLLYEPESVYGSEILQFVKTRSVIDLHIDEKLVLLNDGKLIRYDKCLIATGGEPRNFKFTSTDKEKITTYRTVEDFKNLYNFIKDGNKHVTILGGGFLGSELTCSLGLNFGEKGIKLAQVFPENGVYANLFPEYLSNYATEEISKIGVDVKTKRLVKDITDNNGRLTVLLDDGSSFDTDHVVVAAGIIPNTDVVKSTTLEIDQVNGGYVVNPELQARTDLFVAGDVASYYDFSLGVRRRVEHHDHARATGELAGNNMSTKTTPNPYTYQPFFWSDLTPGVGFEAVGNTSAKLKTFSVWEKKEGENEEQKYNKGNIYYLNDKNQVVGVLCYGNYGKMDTARRLILKKRVIQDLNELQHAIDFDEHH</sequence>
<dbReference type="GO" id="GO:0071949">
    <property type="term" value="F:FAD binding"/>
    <property type="evidence" value="ECO:0000318"/>
    <property type="project" value="GO_Central"/>
</dbReference>
<dbReference type="Gene3D" id="3.50.50.60">
    <property type="entry name" value="FAD/NAD(P)-binding domain"/>
    <property type="match status" value="2"/>
</dbReference>
<dbReference type="SMART" id="SM01353">
    <property type="entry name" value="AIF_C"/>
    <property type="match status" value="1"/>
</dbReference>
<dbReference type="VEuPathDB" id="AmoebaDB:DICPUDRAFT_157558"/>
<evidence type="ECO:0000256" key="11">
    <source>
        <dbReference type="ARBA" id="ARBA00047786"/>
    </source>
</evidence>
<dbReference type="GeneID" id="10508901"/>
<dbReference type="PRINTS" id="PR00411">
    <property type="entry name" value="PNDRDTASEI"/>
</dbReference>
<comment type="cofactor">
    <cofactor evidence="1">
        <name>FAD</name>
        <dbReference type="ChEBI" id="CHEBI:57692"/>
    </cofactor>
</comment>
<dbReference type="GO" id="GO:0046983">
    <property type="term" value="F:protein dimerization activity"/>
    <property type="evidence" value="ECO:0007669"/>
    <property type="project" value="InterPro"/>
</dbReference>
<dbReference type="AlphaFoldDB" id="F0ZZF4"/>
<dbReference type="InterPro" id="IPR016156">
    <property type="entry name" value="FAD/NAD-linked_Rdtase_dimer_sf"/>
</dbReference>
<dbReference type="Pfam" id="PF07992">
    <property type="entry name" value="Pyr_redox_2"/>
    <property type="match status" value="1"/>
</dbReference>
<keyword evidence="4" id="KW-0285">Flavoprotein</keyword>
<dbReference type="OrthoDB" id="6029at2759"/>
<dbReference type="FunCoup" id="F0ZZF4">
    <property type="interactions" value="548"/>
</dbReference>
<dbReference type="InterPro" id="IPR036188">
    <property type="entry name" value="FAD/NAD-bd_sf"/>
</dbReference>
<name>F0ZZF4_DICPU</name>
<dbReference type="eggNOG" id="KOG1346">
    <property type="taxonomic scope" value="Eukaryota"/>
</dbReference>
<dbReference type="InterPro" id="IPR029324">
    <property type="entry name" value="AIF_C"/>
</dbReference>
<evidence type="ECO:0008006" key="16">
    <source>
        <dbReference type="Google" id="ProtNLM"/>
    </source>
</evidence>
<dbReference type="STRING" id="5786.F0ZZF4"/>
<evidence type="ECO:0000256" key="2">
    <source>
        <dbReference type="ARBA" id="ARBA00004173"/>
    </source>
</evidence>
<dbReference type="PANTHER" id="PTHR43557:SF4">
    <property type="entry name" value="APOPTOSIS-INDUCING FACTOR 1, MITOCHONDRIAL"/>
    <property type="match status" value="1"/>
</dbReference>
<dbReference type="GO" id="GO:0072593">
    <property type="term" value="P:reactive oxygen species metabolic process"/>
    <property type="evidence" value="ECO:0007669"/>
    <property type="project" value="EnsemblProtists"/>
</dbReference>
<dbReference type="InterPro" id="IPR050446">
    <property type="entry name" value="FAD-oxidoreductase/Apoptosis"/>
</dbReference>
<comment type="catalytic activity">
    <reaction evidence="11">
        <text>A + NADH + H(+) = AH2 + NAD(+)</text>
        <dbReference type="Rhea" id="RHEA:11356"/>
        <dbReference type="ChEBI" id="CHEBI:13193"/>
        <dbReference type="ChEBI" id="CHEBI:15378"/>
        <dbReference type="ChEBI" id="CHEBI:17499"/>
        <dbReference type="ChEBI" id="CHEBI:57540"/>
        <dbReference type="ChEBI" id="CHEBI:57945"/>
    </reaction>
</comment>
<dbReference type="GO" id="GO:0000266">
    <property type="term" value="P:mitochondrial fission"/>
    <property type="evidence" value="ECO:0007669"/>
    <property type="project" value="EnsemblProtists"/>
</dbReference>
<keyword evidence="6" id="KW-0274">FAD</keyword>
<dbReference type="InParanoid" id="F0ZZF4"/>
<keyword evidence="5" id="KW-0053">Apoptosis</keyword>
<comment type="subcellular location">
    <subcellularLocation>
        <location evidence="2">Mitochondrion</location>
    </subcellularLocation>
</comment>
<dbReference type="PANTHER" id="PTHR43557">
    <property type="entry name" value="APOPTOSIS-INDUCING FACTOR 1"/>
    <property type="match status" value="1"/>
</dbReference>
<feature type="domain" description="Mitochondrial apoptosis-inducing factor C-terminal" evidence="13">
    <location>
        <begin position="417"/>
        <end position="469"/>
    </location>
</feature>
<dbReference type="EMBL" id="GL871309">
    <property type="protein sequence ID" value="EGC30677.1"/>
    <property type="molecule type" value="Genomic_DNA"/>
</dbReference>
<keyword evidence="7" id="KW-0809">Transit peptide</keyword>
<protein>
    <recommendedName>
        <fullName evidence="16">FAD/NAD(P)-binding domain-containing protein</fullName>
    </recommendedName>
</protein>
<evidence type="ECO:0000313" key="15">
    <source>
        <dbReference type="Proteomes" id="UP000001064"/>
    </source>
</evidence>
<proteinExistence type="inferred from homology"/>
<evidence type="ECO:0000313" key="14">
    <source>
        <dbReference type="EMBL" id="EGC30677.1"/>
    </source>
</evidence>
<keyword evidence="8" id="KW-0560">Oxidoreductase</keyword>
<dbReference type="GO" id="GO:0005634">
    <property type="term" value="C:nucleus"/>
    <property type="evidence" value="ECO:0007669"/>
    <property type="project" value="EnsemblProtists"/>
</dbReference>
<dbReference type="RefSeq" id="XP_003292802.1">
    <property type="nucleotide sequence ID" value="XM_003292754.1"/>
</dbReference>
<reference evidence="15" key="1">
    <citation type="journal article" date="2011" name="Genome Biol.">
        <title>Comparative genomics of the social amoebae Dictyostelium discoideum and Dictyostelium purpureum.</title>
        <authorList>
            <consortium name="US DOE Joint Genome Institute (JGI-PGF)"/>
            <person name="Sucgang R."/>
            <person name="Kuo A."/>
            <person name="Tian X."/>
            <person name="Salerno W."/>
            <person name="Parikh A."/>
            <person name="Feasley C.L."/>
            <person name="Dalin E."/>
            <person name="Tu H."/>
            <person name="Huang E."/>
            <person name="Barry K."/>
            <person name="Lindquist E."/>
            <person name="Shapiro H."/>
            <person name="Bruce D."/>
            <person name="Schmutz J."/>
            <person name="Salamov A."/>
            <person name="Fey P."/>
            <person name="Gaudet P."/>
            <person name="Anjard C."/>
            <person name="Babu M.M."/>
            <person name="Basu S."/>
            <person name="Bushmanova Y."/>
            <person name="van der Wel H."/>
            <person name="Katoh-Kurasawa M."/>
            <person name="Dinh C."/>
            <person name="Coutinho P.M."/>
            <person name="Saito T."/>
            <person name="Elias M."/>
            <person name="Schaap P."/>
            <person name="Kay R.R."/>
            <person name="Henrissat B."/>
            <person name="Eichinger L."/>
            <person name="Rivero F."/>
            <person name="Putnam N.H."/>
            <person name="West C.M."/>
            <person name="Loomis W.F."/>
            <person name="Chisholm R.L."/>
            <person name="Shaulsky G."/>
            <person name="Strassmann J.E."/>
            <person name="Queller D.C."/>
            <person name="Kuspa A."/>
            <person name="Grigoriev I.V."/>
        </authorList>
    </citation>
    <scope>NUCLEOTIDE SEQUENCE [LARGE SCALE GENOMIC DNA]</scope>
    <source>
        <strain evidence="15">QSDP1</strain>
    </source>
</reference>
<dbReference type="OMA" id="RSIFFEH"/>
<evidence type="ECO:0000259" key="12">
    <source>
        <dbReference type="Pfam" id="PF07992"/>
    </source>
</evidence>
<evidence type="ECO:0000256" key="10">
    <source>
        <dbReference type="ARBA" id="ARBA00023128"/>
    </source>
</evidence>
<evidence type="ECO:0000256" key="7">
    <source>
        <dbReference type="ARBA" id="ARBA00022946"/>
    </source>
</evidence>
<evidence type="ECO:0000259" key="13">
    <source>
        <dbReference type="Pfam" id="PF14721"/>
    </source>
</evidence>
<dbReference type="GO" id="GO:0051881">
    <property type="term" value="P:regulation of mitochondrial membrane potential"/>
    <property type="evidence" value="ECO:0007669"/>
    <property type="project" value="EnsemblProtists"/>
</dbReference>
<dbReference type="GO" id="GO:0006308">
    <property type="term" value="P:DNA catabolic process"/>
    <property type="evidence" value="ECO:0007669"/>
    <property type="project" value="EnsemblProtists"/>
</dbReference>
<evidence type="ECO:0000256" key="6">
    <source>
        <dbReference type="ARBA" id="ARBA00022827"/>
    </source>
</evidence>
<evidence type="ECO:0000256" key="9">
    <source>
        <dbReference type="ARBA" id="ARBA00023027"/>
    </source>
</evidence>
<dbReference type="Pfam" id="PF14721">
    <property type="entry name" value="AIF_C"/>
    <property type="match status" value="1"/>
</dbReference>
<dbReference type="GO" id="GO:0016174">
    <property type="term" value="F:NAD(P)H oxidase H2O2-forming activity"/>
    <property type="evidence" value="ECO:0000318"/>
    <property type="project" value="GO_Central"/>
</dbReference>
<gene>
    <name evidence="14" type="ORF">DICPUDRAFT_157558</name>
</gene>
<dbReference type="GO" id="GO:0005739">
    <property type="term" value="C:mitochondrion"/>
    <property type="evidence" value="ECO:0000318"/>
    <property type="project" value="GO_Central"/>
</dbReference>
<dbReference type="PRINTS" id="PR00368">
    <property type="entry name" value="FADPNR"/>
</dbReference>
<dbReference type="SUPFAM" id="SSF55424">
    <property type="entry name" value="FAD/NAD-linked reductases, dimerisation (C-terminal) domain"/>
    <property type="match status" value="1"/>
</dbReference>
<feature type="domain" description="FAD/NAD(P)-binding" evidence="12">
    <location>
        <begin position="95"/>
        <end position="414"/>
    </location>
</feature>
<dbReference type="GO" id="GO:0012501">
    <property type="term" value="P:programmed cell death"/>
    <property type="evidence" value="ECO:0000318"/>
    <property type="project" value="GO_Central"/>
</dbReference>
<dbReference type="GO" id="GO:0160203">
    <property type="term" value="P:mitochondrial disulfide relay system"/>
    <property type="evidence" value="ECO:0000318"/>
    <property type="project" value="GO_Central"/>
</dbReference>
<dbReference type="Proteomes" id="UP000001064">
    <property type="component" value="Unassembled WGS sequence"/>
</dbReference>
<keyword evidence="15" id="KW-1185">Reference proteome</keyword>
<dbReference type="SUPFAM" id="SSF51905">
    <property type="entry name" value="FAD/NAD(P)-binding domain"/>
    <property type="match status" value="1"/>
</dbReference>
<dbReference type="Gene3D" id="3.30.390.30">
    <property type="match status" value="1"/>
</dbReference>